<keyword evidence="4 5" id="KW-0472">Membrane</keyword>
<dbReference type="InterPro" id="IPR007300">
    <property type="entry name" value="CidB/LrgB"/>
</dbReference>
<evidence type="ECO:0000256" key="5">
    <source>
        <dbReference type="SAM" id="Phobius"/>
    </source>
</evidence>
<reference evidence="6 7" key="1">
    <citation type="submission" date="2016-09" db="EMBL/GenBank/DDBJ databases">
        <title>Rhizobium sp. nov., a novel species isolated from the rice rhizosphere.</title>
        <authorList>
            <person name="Zhao J."/>
            <person name="Zhang X."/>
        </authorList>
    </citation>
    <scope>NUCLEOTIDE SEQUENCE [LARGE SCALE GENOMIC DNA]</scope>
    <source>
        <strain evidence="6 7">1.7048</strain>
    </source>
</reference>
<dbReference type="GO" id="GO:0016020">
    <property type="term" value="C:membrane"/>
    <property type="evidence" value="ECO:0007669"/>
    <property type="project" value="UniProtKB-SubCell"/>
</dbReference>
<dbReference type="AlphaFoldDB" id="A0A1Q9AZR4"/>
<feature type="transmembrane region" description="Helical" evidence="5">
    <location>
        <begin position="12"/>
        <end position="35"/>
    </location>
</feature>
<dbReference type="PANTHER" id="PTHR30249">
    <property type="entry name" value="PUTATIVE SEROTONIN TRANSPORTER"/>
    <property type="match status" value="1"/>
</dbReference>
<comment type="subcellular location">
    <subcellularLocation>
        <location evidence="1">Membrane</location>
        <topology evidence="1">Multi-pass membrane protein</topology>
    </subcellularLocation>
</comment>
<keyword evidence="2 5" id="KW-0812">Transmembrane</keyword>
<feature type="transmembrane region" description="Helical" evidence="5">
    <location>
        <begin position="214"/>
        <end position="235"/>
    </location>
</feature>
<feature type="transmembrane region" description="Helical" evidence="5">
    <location>
        <begin position="157"/>
        <end position="179"/>
    </location>
</feature>
<feature type="transmembrane region" description="Helical" evidence="5">
    <location>
        <begin position="47"/>
        <end position="65"/>
    </location>
</feature>
<comment type="caution">
    <text evidence="6">The sequence shown here is derived from an EMBL/GenBank/DDBJ whole genome shotgun (WGS) entry which is preliminary data.</text>
</comment>
<name>A0A1Q9AZR4_9HYPH</name>
<sequence>MTDTLSRGLWVYLSTSPLLWLAGTLSVWLGALALARLRPRNPLFNPVLISVVVIAMVLVAGGIRYETYFSGAQFIHFLLGPATVALGVPLYEKLSLVKANLLPMLAALAAGSITAIGSTVLLCHLFGFSPVVTASLAPKSTTAAVAMAISEGLHGDAALTAAVVILTGICGAIIVTPLMNSLGIRDYSARGFAVGLASHGIGTARAYAVDPVAGLFSGLAMGLNAILTALIVHLFL</sequence>
<evidence type="ECO:0000313" key="7">
    <source>
        <dbReference type="Proteomes" id="UP000186364"/>
    </source>
</evidence>
<keyword evidence="7" id="KW-1185">Reference proteome</keyword>
<organism evidence="6 7">
    <name type="scientific">Xaviernesmea oryzae</name>
    <dbReference type="NCBI Taxonomy" id="464029"/>
    <lineage>
        <taxon>Bacteria</taxon>
        <taxon>Pseudomonadati</taxon>
        <taxon>Pseudomonadota</taxon>
        <taxon>Alphaproteobacteria</taxon>
        <taxon>Hyphomicrobiales</taxon>
        <taxon>Rhizobiaceae</taxon>
        <taxon>Rhizobium/Agrobacterium group</taxon>
        <taxon>Xaviernesmea</taxon>
    </lineage>
</organism>
<dbReference type="PANTHER" id="PTHR30249:SF0">
    <property type="entry name" value="PLASTIDAL GLYCOLATE_GLYCERATE TRANSLOCATOR 1, CHLOROPLASTIC"/>
    <property type="match status" value="1"/>
</dbReference>
<evidence type="ECO:0000256" key="2">
    <source>
        <dbReference type="ARBA" id="ARBA00022692"/>
    </source>
</evidence>
<feature type="transmembrane region" description="Helical" evidence="5">
    <location>
        <begin position="103"/>
        <end position="127"/>
    </location>
</feature>
<protein>
    <recommendedName>
        <fullName evidence="8">LrgB family protein</fullName>
    </recommendedName>
</protein>
<dbReference type="OrthoDB" id="9811701at2"/>
<keyword evidence="3 5" id="KW-1133">Transmembrane helix</keyword>
<accession>A0A1Q9AZR4</accession>
<dbReference type="Pfam" id="PF04172">
    <property type="entry name" value="LrgB"/>
    <property type="match status" value="1"/>
</dbReference>
<evidence type="ECO:0000256" key="1">
    <source>
        <dbReference type="ARBA" id="ARBA00004141"/>
    </source>
</evidence>
<proteinExistence type="predicted"/>
<evidence type="ECO:0000256" key="3">
    <source>
        <dbReference type="ARBA" id="ARBA00022989"/>
    </source>
</evidence>
<evidence type="ECO:0000256" key="4">
    <source>
        <dbReference type="ARBA" id="ARBA00023136"/>
    </source>
</evidence>
<evidence type="ECO:0000313" key="6">
    <source>
        <dbReference type="EMBL" id="OLP61213.1"/>
    </source>
</evidence>
<gene>
    <name evidence="6" type="ORF">BJF93_20695</name>
</gene>
<dbReference type="RefSeq" id="WP_075626600.1">
    <property type="nucleotide sequence ID" value="NZ_FOAM01000009.1"/>
</dbReference>
<dbReference type="EMBL" id="MKIP01000033">
    <property type="protein sequence ID" value="OLP61213.1"/>
    <property type="molecule type" value="Genomic_DNA"/>
</dbReference>
<dbReference type="Proteomes" id="UP000186364">
    <property type="component" value="Unassembled WGS sequence"/>
</dbReference>
<evidence type="ECO:0008006" key="8">
    <source>
        <dbReference type="Google" id="ProtNLM"/>
    </source>
</evidence>
<feature type="transmembrane region" description="Helical" evidence="5">
    <location>
        <begin position="71"/>
        <end position="91"/>
    </location>
</feature>
<feature type="transmembrane region" description="Helical" evidence="5">
    <location>
        <begin position="191"/>
        <end position="208"/>
    </location>
</feature>